<dbReference type="InterPro" id="IPR012349">
    <property type="entry name" value="Split_barrel_FMN-bd"/>
</dbReference>
<keyword evidence="7" id="KW-1185">Reference proteome</keyword>
<dbReference type="SMART" id="SM00903">
    <property type="entry name" value="Flavin_Reduct"/>
    <property type="match status" value="1"/>
</dbReference>
<keyword evidence="2" id="KW-0285">Flavoprotein</keyword>
<dbReference type="GO" id="GO:0010181">
    <property type="term" value="F:FMN binding"/>
    <property type="evidence" value="ECO:0007669"/>
    <property type="project" value="InterPro"/>
</dbReference>
<dbReference type="Pfam" id="PF01613">
    <property type="entry name" value="Flavin_Reduct"/>
    <property type="match status" value="1"/>
</dbReference>
<dbReference type="Proteomes" id="UP000278746">
    <property type="component" value="Unassembled WGS sequence"/>
</dbReference>
<accession>A0A3M7TR23</accession>
<organism evidence="6 7">
    <name type="scientific">Alteribacter keqinensis</name>
    <dbReference type="NCBI Taxonomy" id="2483800"/>
    <lineage>
        <taxon>Bacteria</taxon>
        <taxon>Bacillati</taxon>
        <taxon>Bacillota</taxon>
        <taxon>Bacilli</taxon>
        <taxon>Bacillales</taxon>
        <taxon>Bacillaceae</taxon>
        <taxon>Alteribacter</taxon>
    </lineage>
</organism>
<dbReference type="PANTHER" id="PTHR33798:SF5">
    <property type="entry name" value="FLAVIN REDUCTASE LIKE DOMAIN-CONTAINING PROTEIN"/>
    <property type="match status" value="1"/>
</dbReference>
<evidence type="ECO:0000256" key="3">
    <source>
        <dbReference type="ARBA" id="ARBA00022643"/>
    </source>
</evidence>
<protein>
    <submittedName>
        <fullName evidence="6">Flavin reductase family protein</fullName>
    </submittedName>
</protein>
<name>A0A3M7TR23_9BACI</name>
<evidence type="ECO:0000256" key="1">
    <source>
        <dbReference type="ARBA" id="ARBA00001917"/>
    </source>
</evidence>
<dbReference type="GO" id="GO:0016646">
    <property type="term" value="F:oxidoreductase activity, acting on the CH-NH group of donors, NAD or NADP as acceptor"/>
    <property type="evidence" value="ECO:0007669"/>
    <property type="project" value="UniProtKB-ARBA"/>
</dbReference>
<keyword evidence="3" id="KW-0288">FMN</keyword>
<evidence type="ECO:0000313" key="7">
    <source>
        <dbReference type="Proteomes" id="UP000278746"/>
    </source>
</evidence>
<evidence type="ECO:0000256" key="4">
    <source>
        <dbReference type="ARBA" id="ARBA00038054"/>
    </source>
</evidence>
<feature type="domain" description="Flavin reductase like" evidence="5">
    <location>
        <begin position="20"/>
        <end position="175"/>
    </location>
</feature>
<gene>
    <name evidence="6" type="ORF">EBO34_16465</name>
</gene>
<dbReference type="Gene3D" id="2.30.110.10">
    <property type="entry name" value="Electron Transport, Fmn-binding Protein, Chain A"/>
    <property type="match status" value="1"/>
</dbReference>
<comment type="similarity">
    <text evidence="4">Belongs to the flavoredoxin family.</text>
</comment>
<evidence type="ECO:0000259" key="5">
    <source>
        <dbReference type="SMART" id="SM00903"/>
    </source>
</evidence>
<dbReference type="EMBL" id="RHIB01000003">
    <property type="protein sequence ID" value="RNA66800.1"/>
    <property type="molecule type" value="Genomic_DNA"/>
</dbReference>
<dbReference type="OrthoDB" id="9794638at2"/>
<proteinExistence type="inferred from homology"/>
<dbReference type="AlphaFoldDB" id="A0A3M7TR23"/>
<dbReference type="SUPFAM" id="SSF50475">
    <property type="entry name" value="FMN-binding split barrel"/>
    <property type="match status" value="1"/>
</dbReference>
<dbReference type="PANTHER" id="PTHR33798">
    <property type="entry name" value="FLAVOPROTEIN OXYGENASE"/>
    <property type="match status" value="1"/>
</dbReference>
<comment type="cofactor">
    <cofactor evidence="1">
        <name>FMN</name>
        <dbReference type="ChEBI" id="CHEBI:58210"/>
    </cofactor>
</comment>
<comment type="caution">
    <text evidence="6">The sequence shown here is derived from an EMBL/GenBank/DDBJ whole genome shotgun (WGS) entry which is preliminary data.</text>
</comment>
<evidence type="ECO:0000313" key="6">
    <source>
        <dbReference type="EMBL" id="RNA66800.1"/>
    </source>
</evidence>
<dbReference type="InterPro" id="IPR002563">
    <property type="entry name" value="Flavin_Rdtase-like_dom"/>
</dbReference>
<reference evidence="6 7" key="1">
    <citation type="submission" date="2018-10" db="EMBL/GenBank/DDBJ databases">
        <title>Bacillus Keqinensis sp. nov., a moderately halophilic bacterium isolated from a saline-alkaline lake.</title>
        <authorList>
            <person name="Wang H."/>
        </authorList>
    </citation>
    <scope>NUCLEOTIDE SEQUENCE [LARGE SCALE GENOMIC DNA]</scope>
    <source>
        <strain evidence="6 7">KQ-3</strain>
    </source>
</reference>
<sequence length="202" mass="22046">MKAIDPASLSKKENYAFLTQTIVPRPIAFVTTLSKDGVLNAAPFSYFNVVSADPPLLMISIGKRGGDKKDTSRNIVETGSFVVHVTDEANVEEMNATAANLPPDESEVERVGLTPVESTVIDVPGLKEARVRFECKLEKHMTFTGNEGETDVIFGRILHYHVADEVMGESGKVEADKLKPVARLGGKEYAPLGEIFTIDRPK</sequence>
<evidence type="ECO:0000256" key="2">
    <source>
        <dbReference type="ARBA" id="ARBA00022630"/>
    </source>
</evidence>
<dbReference type="RefSeq" id="WP_122900608.1">
    <property type="nucleotide sequence ID" value="NZ_RHIB01000003.1"/>
</dbReference>